<protein>
    <submittedName>
        <fullName evidence="2">DUF1772 domain-containing protein</fullName>
    </submittedName>
</protein>
<evidence type="ECO:0000313" key="2">
    <source>
        <dbReference type="EMBL" id="RCG23097.1"/>
    </source>
</evidence>
<dbReference type="AlphaFoldDB" id="A0A367F0A5"/>
<organism evidence="2 3">
    <name type="scientific">Streptomyces diacarni</name>
    <dbReference type="NCBI Taxonomy" id="2800381"/>
    <lineage>
        <taxon>Bacteria</taxon>
        <taxon>Bacillati</taxon>
        <taxon>Actinomycetota</taxon>
        <taxon>Actinomycetes</taxon>
        <taxon>Kitasatosporales</taxon>
        <taxon>Streptomycetaceae</taxon>
        <taxon>Streptomyces</taxon>
    </lineage>
</organism>
<keyword evidence="1" id="KW-0812">Transmembrane</keyword>
<feature type="transmembrane region" description="Helical" evidence="1">
    <location>
        <begin position="52"/>
        <end position="74"/>
    </location>
</feature>
<keyword evidence="1" id="KW-0472">Membrane</keyword>
<name>A0A367F0A5_9ACTN</name>
<dbReference type="Pfam" id="PF08592">
    <property type="entry name" value="Anthrone_oxy"/>
    <property type="match status" value="1"/>
</dbReference>
<accession>A0A367F0A5</accession>
<reference evidence="2 3" key="1">
    <citation type="submission" date="2018-06" db="EMBL/GenBank/DDBJ databases">
        <title>Streptomyces reniochalinae sp. nov. and Streptomyces diacarnus sp. nov. from marine sponges.</title>
        <authorList>
            <person name="Li L."/>
        </authorList>
    </citation>
    <scope>NUCLEOTIDE SEQUENCE [LARGE SCALE GENOMIC DNA]</scope>
    <source>
        <strain evidence="2 3">LHW51701</strain>
    </source>
</reference>
<evidence type="ECO:0000313" key="3">
    <source>
        <dbReference type="Proteomes" id="UP000252914"/>
    </source>
</evidence>
<dbReference type="EMBL" id="QOIN01000043">
    <property type="protein sequence ID" value="RCG23097.1"/>
    <property type="molecule type" value="Genomic_DNA"/>
</dbReference>
<feature type="transmembrane region" description="Helical" evidence="1">
    <location>
        <begin position="6"/>
        <end position="31"/>
    </location>
</feature>
<proteinExistence type="predicted"/>
<keyword evidence="3" id="KW-1185">Reference proteome</keyword>
<comment type="caution">
    <text evidence="2">The sequence shown here is derived from an EMBL/GenBank/DDBJ whole genome shotgun (WGS) entry which is preliminary data.</text>
</comment>
<feature type="transmembrane region" description="Helical" evidence="1">
    <location>
        <begin position="86"/>
        <end position="106"/>
    </location>
</feature>
<dbReference type="InterPro" id="IPR013901">
    <property type="entry name" value="Anthrone_oxy"/>
</dbReference>
<keyword evidence="1" id="KW-1133">Transmembrane helix</keyword>
<sequence length="166" mass="17568">MRALQGVSLVGAVLLTGVSAGLYYGFAVAVMPGLRRAADRTFVEGMQRINAAILNGWFLLVFVGSLVLILAAGALRLWGGGGTGTLPWIAAAALLYLAVLVITMGFNVPLNDALDAGGLPRDPERLAELRERFEGAWNRWNAVRTVCNTAAFGCLAWALVRHGNGS</sequence>
<dbReference type="Proteomes" id="UP000252914">
    <property type="component" value="Unassembled WGS sequence"/>
</dbReference>
<gene>
    <name evidence="2" type="ORF">DTL70_15590</name>
</gene>
<evidence type="ECO:0000256" key="1">
    <source>
        <dbReference type="SAM" id="Phobius"/>
    </source>
</evidence>